<protein>
    <submittedName>
        <fullName evidence="1">Uncharacterized protein</fullName>
    </submittedName>
</protein>
<evidence type="ECO:0000313" key="2">
    <source>
        <dbReference type="Proteomes" id="UP001238540"/>
    </source>
</evidence>
<name>A0ABT8C1P1_9VIBR</name>
<organism evidence="1 2">
    <name type="scientific">Vibrio ostreicida</name>
    <dbReference type="NCBI Taxonomy" id="526588"/>
    <lineage>
        <taxon>Bacteria</taxon>
        <taxon>Pseudomonadati</taxon>
        <taxon>Pseudomonadota</taxon>
        <taxon>Gammaproteobacteria</taxon>
        <taxon>Vibrionales</taxon>
        <taxon>Vibrionaceae</taxon>
        <taxon>Vibrio</taxon>
    </lineage>
</organism>
<evidence type="ECO:0000313" key="1">
    <source>
        <dbReference type="EMBL" id="MDN3612531.1"/>
    </source>
</evidence>
<sequence>MPHSPAFLIHRITLTKAYADCRQENPYNDAQLQQNIDRGQARWRVSR</sequence>
<gene>
    <name evidence="1" type="ORF">QWZ16_23310</name>
</gene>
<dbReference type="EMBL" id="JAUFQC010000027">
    <property type="protein sequence ID" value="MDN3612531.1"/>
    <property type="molecule type" value="Genomic_DNA"/>
</dbReference>
<reference evidence="2" key="1">
    <citation type="journal article" date="2019" name="Int. J. Syst. Evol. Microbiol.">
        <title>The Global Catalogue of Microorganisms (GCM) 10K type strain sequencing project: providing services to taxonomists for standard genome sequencing and annotation.</title>
        <authorList>
            <consortium name="The Broad Institute Genomics Platform"/>
            <consortium name="The Broad Institute Genome Sequencing Center for Infectious Disease"/>
            <person name="Wu L."/>
            <person name="Ma J."/>
        </authorList>
    </citation>
    <scope>NUCLEOTIDE SEQUENCE [LARGE SCALE GENOMIC DNA]</scope>
    <source>
        <strain evidence="2">CECT 7398</strain>
    </source>
</reference>
<dbReference type="Proteomes" id="UP001238540">
    <property type="component" value="Unassembled WGS sequence"/>
</dbReference>
<accession>A0ABT8C1P1</accession>
<proteinExistence type="predicted"/>
<dbReference type="RefSeq" id="WP_290313390.1">
    <property type="nucleotide sequence ID" value="NZ_JAUFQC010000027.1"/>
</dbReference>
<keyword evidence="2" id="KW-1185">Reference proteome</keyword>
<comment type="caution">
    <text evidence="1">The sequence shown here is derived from an EMBL/GenBank/DDBJ whole genome shotgun (WGS) entry which is preliminary data.</text>
</comment>